<dbReference type="OMA" id="IIATHYS"/>
<accession>A0A060SZF2</accession>
<dbReference type="OrthoDB" id="2800649at2759"/>
<dbReference type="AlphaFoldDB" id="A0A060SZF2"/>
<reference evidence="2" key="1">
    <citation type="submission" date="2014-01" db="EMBL/GenBank/DDBJ databases">
        <title>The genome of the white-rot fungus Pycnoporus cinnabarinus: a basidiomycete model with a versatile arsenal for lignocellulosic biomass breakdown.</title>
        <authorList>
            <person name="Levasseur A."/>
            <person name="Lomascolo A."/>
            <person name="Ruiz-Duenas F.J."/>
            <person name="Uzan E."/>
            <person name="Piumi F."/>
            <person name="Kues U."/>
            <person name="Ram A.F.J."/>
            <person name="Murat C."/>
            <person name="Haon M."/>
            <person name="Benoit I."/>
            <person name="Arfi Y."/>
            <person name="Chevret D."/>
            <person name="Drula E."/>
            <person name="Kwon M.J."/>
            <person name="Gouret P."/>
            <person name="Lesage-Meessen L."/>
            <person name="Lombard V."/>
            <person name="Mariette J."/>
            <person name="Noirot C."/>
            <person name="Park J."/>
            <person name="Patyshakuliyeva A."/>
            <person name="Wieneger R.A.B."/>
            <person name="Wosten H.A.B."/>
            <person name="Martin F."/>
            <person name="Coutinho P.M."/>
            <person name="de Vries R."/>
            <person name="Martinez A.T."/>
            <person name="Klopp C."/>
            <person name="Pontarotti P."/>
            <person name="Henrissat B."/>
            <person name="Record E."/>
        </authorList>
    </citation>
    <scope>NUCLEOTIDE SEQUENCE [LARGE SCALE GENOMIC DNA]</scope>
    <source>
        <strain evidence="2">BRFM137</strain>
    </source>
</reference>
<dbReference type="HOGENOM" id="CLU_375136_0_0_1"/>
<feature type="region of interest" description="Disordered" evidence="1">
    <location>
        <begin position="1"/>
        <end position="176"/>
    </location>
</feature>
<dbReference type="STRING" id="5643.A0A060SZF2"/>
<dbReference type="Proteomes" id="UP000029665">
    <property type="component" value="Unassembled WGS sequence"/>
</dbReference>
<sequence length="793" mass="86063">MPVSTRSSNSENHPGIVDAPNPRLSHDQVKAAKAAKEAEGIKCKLRDRKREETLAKKEIEMEAEEKVICQSREKHSGSAERAAGKQKQKTKASSTNKSFKRKSKDDEPQESLDEAASQSDAPTPSPYVTQTDSESESELSEPIGGWSSSEDGIAIEETPKPPKKKAKKATDKVKESLRQRVEAVKTGLAEFDVDMADAVSEPSPSLAHPFVPPSSLLHPNPPPSNRLHLNSTPRRNCSRISAWAAGMTKSTATTPLTAKPRTTLGTHTIAVPPTPYAAALVEKKGKKGDTHKLEADAARSNDRDHPKGVAKAAVKVRPRAVKVKAEPVSNAEVVEQGFVGMEDEGMEAAAAEASPVKNGVRKTSEAIVRAQDVDLTSPTKPKGAAKGAMKRVLSVSSTATASSSAAFSESGSQGKVRSLFLDVLKCPTTIVAKPIQLDLDDLSSERSSKKSSMGKSHVLPRNGSLPEGAHHNSLWKAKFLPTFIKALGTREDPWNVPDVEMVALLQSIWNAVYEDQPRHTVKVNDMVHALVRALLISGFITLTNSEATQRMYEWRSAFSSAAKDSFESFFASLPADFPNIESRRQFCASIKSGRVFFKDPKGSSKQVWATFAPRFLPSSLIHHWKGLYRSPFVIAALAVHMNAINGAIEVQGLYSTASDQYPYGAIGLAAAAAYRMCVLWDLGKLGYNDSGQLRLINDKDSISGKVKKKDTDFSSNNFSRTTSQCARSARKLQPASLDQIVDDTYVCAKLAAPRCSTSNANTLDGEVNFEDLVEARTTCSFSSPLLTYPYLQE</sequence>
<evidence type="ECO:0000313" key="2">
    <source>
        <dbReference type="EMBL" id="CDO77933.1"/>
    </source>
</evidence>
<feature type="compositionally biased region" description="Basic and acidic residues" evidence="1">
    <location>
        <begin position="24"/>
        <end position="78"/>
    </location>
</feature>
<proteinExistence type="predicted"/>
<protein>
    <submittedName>
        <fullName evidence="2">Uncharacterized protein</fullName>
    </submittedName>
</protein>
<name>A0A060SZF2_PYCCI</name>
<evidence type="ECO:0000256" key="1">
    <source>
        <dbReference type="SAM" id="MobiDB-lite"/>
    </source>
</evidence>
<organism evidence="2 3">
    <name type="scientific">Pycnoporus cinnabarinus</name>
    <name type="common">Cinnabar-red polypore</name>
    <name type="synonym">Trametes cinnabarina</name>
    <dbReference type="NCBI Taxonomy" id="5643"/>
    <lineage>
        <taxon>Eukaryota</taxon>
        <taxon>Fungi</taxon>
        <taxon>Dikarya</taxon>
        <taxon>Basidiomycota</taxon>
        <taxon>Agaricomycotina</taxon>
        <taxon>Agaricomycetes</taxon>
        <taxon>Polyporales</taxon>
        <taxon>Polyporaceae</taxon>
        <taxon>Trametes</taxon>
    </lineage>
</organism>
<gene>
    <name evidence="2" type="ORF">BN946_scf184878.g1</name>
</gene>
<feature type="compositionally biased region" description="Polar residues" evidence="1">
    <location>
        <begin position="1"/>
        <end position="12"/>
    </location>
</feature>
<keyword evidence="3" id="KW-1185">Reference proteome</keyword>
<evidence type="ECO:0000313" key="3">
    <source>
        <dbReference type="Proteomes" id="UP000029665"/>
    </source>
</evidence>
<comment type="caution">
    <text evidence="2">The sequence shown here is derived from an EMBL/GenBank/DDBJ whole genome shotgun (WGS) entry which is preliminary data.</text>
</comment>
<feature type="region of interest" description="Disordered" evidence="1">
    <location>
        <begin position="445"/>
        <end position="464"/>
    </location>
</feature>
<feature type="compositionally biased region" description="Polar residues" evidence="1">
    <location>
        <begin position="116"/>
        <end position="132"/>
    </location>
</feature>
<dbReference type="EMBL" id="CCBP010000557">
    <property type="protein sequence ID" value="CDO77933.1"/>
    <property type="molecule type" value="Genomic_DNA"/>
</dbReference>